<dbReference type="RefSeq" id="XP_066079301.1">
    <property type="nucleotide sequence ID" value="XM_066223204.1"/>
</dbReference>
<sequence>MNFSNTKRTYPQGSILNGEIFLDSRWVPYNGSIEVDAAPSYETRLTIASPIITQRNFVQNNDNLSVEMTLPGIRSIFTQQQLGDLGRGRNTNTNSSSGSRRTSMYTINNNEEDSHASSRRGQRGPVTFEIDTTENGNDVLIIDFLPEHTGREEPSQLQLYPTIPPASSNRTTRNRQIWLDDNLSRVGSESSNMSSTSRSRRTVDLNTAIRSQISPTSENFNFVVQEAKMALLCYFEDKEGEDE</sequence>
<name>A0AAX4K5Z3_9TREE</name>
<evidence type="ECO:0000313" key="3">
    <source>
        <dbReference type="Proteomes" id="UP001355207"/>
    </source>
</evidence>
<dbReference type="AlphaFoldDB" id="A0AAX4K5Z3"/>
<feature type="compositionally biased region" description="Low complexity" evidence="1">
    <location>
        <begin position="88"/>
        <end position="103"/>
    </location>
</feature>
<evidence type="ECO:0000256" key="1">
    <source>
        <dbReference type="SAM" id="MobiDB-lite"/>
    </source>
</evidence>
<proteinExistence type="predicted"/>
<evidence type="ECO:0000313" key="2">
    <source>
        <dbReference type="EMBL" id="WWC92539.1"/>
    </source>
</evidence>
<dbReference type="EMBL" id="CP144107">
    <property type="protein sequence ID" value="WWC92539.1"/>
    <property type="molecule type" value="Genomic_DNA"/>
</dbReference>
<evidence type="ECO:0008006" key="4">
    <source>
        <dbReference type="Google" id="ProtNLM"/>
    </source>
</evidence>
<feature type="region of interest" description="Disordered" evidence="1">
    <location>
        <begin position="81"/>
        <end position="130"/>
    </location>
</feature>
<gene>
    <name evidence="2" type="ORF">L201_007498</name>
</gene>
<reference evidence="2 3" key="1">
    <citation type="submission" date="2024-01" db="EMBL/GenBank/DDBJ databases">
        <title>Comparative genomics of Cryptococcus and Kwoniella reveals pathogenesis evolution and contrasting modes of karyotype evolution via chromosome fusion or intercentromeric recombination.</title>
        <authorList>
            <person name="Coelho M.A."/>
            <person name="David-Palma M."/>
            <person name="Shea T."/>
            <person name="Bowers K."/>
            <person name="McGinley-Smith S."/>
            <person name="Mohammad A.W."/>
            <person name="Gnirke A."/>
            <person name="Yurkov A.M."/>
            <person name="Nowrousian M."/>
            <person name="Sun S."/>
            <person name="Cuomo C.A."/>
            <person name="Heitman J."/>
        </authorList>
    </citation>
    <scope>NUCLEOTIDE SEQUENCE [LARGE SCALE GENOMIC DNA]</scope>
    <source>
        <strain evidence="2 3">CBS 6074</strain>
    </source>
</reference>
<accession>A0AAX4K5Z3</accession>
<protein>
    <recommendedName>
        <fullName evidence="4">SHSP domain-containing protein</fullName>
    </recommendedName>
</protein>
<dbReference type="GeneID" id="91098166"/>
<dbReference type="Proteomes" id="UP001355207">
    <property type="component" value="Chromosome 10"/>
</dbReference>
<organism evidence="2 3">
    <name type="scientific">Kwoniella dendrophila CBS 6074</name>
    <dbReference type="NCBI Taxonomy" id="1295534"/>
    <lineage>
        <taxon>Eukaryota</taxon>
        <taxon>Fungi</taxon>
        <taxon>Dikarya</taxon>
        <taxon>Basidiomycota</taxon>
        <taxon>Agaricomycotina</taxon>
        <taxon>Tremellomycetes</taxon>
        <taxon>Tremellales</taxon>
        <taxon>Cryptococcaceae</taxon>
        <taxon>Kwoniella</taxon>
    </lineage>
</organism>
<keyword evidence="3" id="KW-1185">Reference proteome</keyword>